<protein>
    <recommendedName>
        <fullName evidence="6">Proteasome subunit alpha type</fullName>
    </recommendedName>
</protein>
<keyword evidence="4 6" id="KW-0539">Nucleus</keyword>
<dbReference type="GO" id="GO:0005634">
    <property type="term" value="C:nucleus"/>
    <property type="evidence" value="ECO:0007669"/>
    <property type="project" value="UniProtKB-SubCell"/>
</dbReference>
<comment type="caution">
    <text evidence="8">The sequence shown here is derived from an EMBL/GenBank/DDBJ whole genome shotgun (WGS) entry which is preliminary data.</text>
</comment>
<evidence type="ECO:0000256" key="5">
    <source>
        <dbReference type="PROSITE-ProRule" id="PRU00808"/>
    </source>
</evidence>
<dbReference type="InterPro" id="IPR029055">
    <property type="entry name" value="Ntn_hydrolases_N"/>
</dbReference>
<reference evidence="8 9" key="1">
    <citation type="submission" date="2017-01" db="EMBL/GenBank/DDBJ databases">
        <authorList>
            <person name="Mah S.A."/>
            <person name="Swanson W.J."/>
            <person name="Moy G.W."/>
            <person name="Vacquier V.D."/>
        </authorList>
    </citation>
    <scope>NUCLEOTIDE SEQUENCE [LARGE SCALE GENOMIC DNA]</scope>
    <source>
        <strain evidence="8 9">GSMNP</strain>
    </source>
</reference>
<dbReference type="InterPro" id="IPR023332">
    <property type="entry name" value="Proteasome_alpha-type"/>
</dbReference>
<keyword evidence="2 6" id="KW-0963">Cytoplasm</keyword>
<evidence type="ECO:0000256" key="4">
    <source>
        <dbReference type="ARBA" id="ARBA00023242"/>
    </source>
</evidence>
<evidence type="ECO:0000313" key="9">
    <source>
        <dbReference type="Proteomes" id="UP000187283"/>
    </source>
</evidence>
<sequence length="254" mass="28207">MTSVGTGYDLSVSTYSPDGRLFQVEYASKAVDNSGTAIGIRTKSGVVLAVEKIIPTILEVPDSNKRIYSIDKHIGMASSGWMPDVKTLVNISRNEAWEYQKLYKVPASPKIIAERIAMYIQAYTLYSSVRPFGAMPMMASMSGDSPQLYMFETSGAYYGYKGCATGKAKQLAKTELEKLDLESLSMQDAVKEAARIIHVVHDDSKDKLFELELSWICEESGKIFSKVPQELFDEAVQYAKRASDDSIDDDDEDL</sequence>
<name>A0A1R1YI82_9FUNG</name>
<accession>A0A1R1YI82</accession>
<dbReference type="InterPro" id="IPR050115">
    <property type="entry name" value="Proteasome_alpha"/>
</dbReference>
<comment type="function">
    <text evidence="1">The proteasome is a multicatalytic proteinase complex which is characterized by its ability to cleave peptides with Arg, Phe, Tyr, Leu, and Glu adjacent to the leaving group at neutral or slightly basic pH. The proteasome has an ATP-dependent proteolytic activity.</text>
</comment>
<dbReference type="PROSITE" id="PS51475">
    <property type="entry name" value="PROTEASOME_ALPHA_2"/>
    <property type="match status" value="1"/>
</dbReference>
<feature type="domain" description="Proteasome alpha-type subunits" evidence="7">
    <location>
        <begin position="8"/>
        <end position="30"/>
    </location>
</feature>
<dbReference type="CDD" id="cd03751">
    <property type="entry name" value="proteasome_alpha_type_3"/>
    <property type="match status" value="1"/>
</dbReference>
<comment type="similarity">
    <text evidence="5 6">Belongs to the peptidase T1A family.</text>
</comment>
<dbReference type="EMBL" id="LSSN01000002">
    <property type="protein sequence ID" value="OMJ26583.1"/>
    <property type="molecule type" value="Genomic_DNA"/>
</dbReference>
<dbReference type="InterPro" id="IPR000426">
    <property type="entry name" value="Proteasome_asu_N"/>
</dbReference>
<dbReference type="PANTHER" id="PTHR11599">
    <property type="entry name" value="PROTEASOME SUBUNIT ALPHA/BETA"/>
    <property type="match status" value="1"/>
</dbReference>
<dbReference type="PROSITE" id="PS00388">
    <property type="entry name" value="PROTEASOME_ALPHA_1"/>
    <property type="match status" value="1"/>
</dbReference>
<comment type="subcellular location">
    <subcellularLocation>
        <location evidence="6">Cytoplasm</location>
    </subcellularLocation>
    <subcellularLocation>
        <location evidence="6">Nucleus</location>
    </subcellularLocation>
</comment>
<evidence type="ECO:0000313" key="8">
    <source>
        <dbReference type="EMBL" id="OMJ26583.1"/>
    </source>
</evidence>
<evidence type="ECO:0000259" key="7">
    <source>
        <dbReference type="PROSITE" id="PS00388"/>
    </source>
</evidence>
<dbReference type="AlphaFoldDB" id="A0A1R1YI82"/>
<organism evidence="8 9">
    <name type="scientific">Smittium culicis</name>
    <dbReference type="NCBI Taxonomy" id="133412"/>
    <lineage>
        <taxon>Eukaryota</taxon>
        <taxon>Fungi</taxon>
        <taxon>Fungi incertae sedis</taxon>
        <taxon>Zoopagomycota</taxon>
        <taxon>Kickxellomycotina</taxon>
        <taxon>Harpellomycetes</taxon>
        <taxon>Harpellales</taxon>
        <taxon>Legeriomycetaceae</taxon>
        <taxon>Smittium</taxon>
    </lineage>
</organism>
<dbReference type="GO" id="GO:0006511">
    <property type="term" value="P:ubiquitin-dependent protein catabolic process"/>
    <property type="evidence" value="ECO:0007669"/>
    <property type="project" value="InterPro"/>
</dbReference>
<evidence type="ECO:0000256" key="6">
    <source>
        <dbReference type="RuleBase" id="RU000551"/>
    </source>
</evidence>
<dbReference type="SMART" id="SM00948">
    <property type="entry name" value="Proteasome_A_N"/>
    <property type="match status" value="1"/>
</dbReference>
<keyword evidence="9" id="KW-1185">Reference proteome</keyword>
<dbReference type="SUPFAM" id="SSF56235">
    <property type="entry name" value="N-terminal nucleophile aminohydrolases (Ntn hydrolases)"/>
    <property type="match status" value="1"/>
</dbReference>
<dbReference type="Proteomes" id="UP000187283">
    <property type="component" value="Unassembled WGS sequence"/>
</dbReference>
<dbReference type="Pfam" id="PF00227">
    <property type="entry name" value="Proteasome"/>
    <property type="match status" value="1"/>
</dbReference>
<dbReference type="GO" id="GO:0019773">
    <property type="term" value="C:proteasome core complex, alpha-subunit complex"/>
    <property type="evidence" value="ECO:0007669"/>
    <property type="project" value="UniProtKB-UniRule"/>
</dbReference>
<dbReference type="Gene3D" id="3.60.20.10">
    <property type="entry name" value="Glutamine Phosphoribosylpyrophosphate, subunit 1, domain 1"/>
    <property type="match status" value="1"/>
</dbReference>
<dbReference type="GO" id="GO:0005737">
    <property type="term" value="C:cytoplasm"/>
    <property type="evidence" value="ECO:0007669"/>
    <property type="project" value="UniProtKB-SubCell"/>
</dbReference>
<comment type="subunit">
    <text evidence="6">The 26S proteasome consists of a 20S proteasome core and two 19S regulatory subunits.</text>
</comment>
<dbReference type="STRING" id="133412.A0A1R1YI82"/>
<dbReference type="Pfam" id="PF10584">
    <property type="entry name" value="Proteasome_A_N"/>
    <property type="match status" value="1"/>
</dbReference>
<evidence type="ECO:0000256" key="1">
    <source>
        <dbReference type="ARBA" id="ARBA00002000"/>
    </source>
</evidence>
<dbReference type="FunFam" id="3.60.20.10:FF:000007">
    <property type="entry name" value="Proteasome subunit alpha type"/>
    <property type="match status" value="1"/>
</dbReference>
<evidence type="ECO:0000256" key="2">
    <source>
        <dbReference type="ARBA" id="ARBA00022490"/>
    </source>
</evidence>
<proteinExistence type="inferred from homology"/>
<dbReference type="InterPro" id="IPR001353">
    <property type="entry name" value="Proteasome_sua/b"/>
</dbReference>
<evidence type="ECO:0000256" key="3">
    <source>
        <dbReference type="ARBA" id="ARBA00022942"/>
    </source>
</evidence>
<keyword evidence="3 5" id="KW-0647">Proteasome</keyword>
<gene>
    <name evidence="8" type="ORF">AYI70_g10</name>
</gene>
<dbReference type="OrthoDB" id="40134at2759"/>